<evidence type="ECO:0000313" key="1">
    <source>
        <dbReference type="EMBL" id="KAL3829103.1"/>
    </source>
</evidence>
<keyword evidence="2" id="KW-1185">Reference proteome</keyword>
<sequence length="214" mass="23940">MEKAREFLEKIATSEESALISRLTFPPHKPHHESSFYEFLTVRGVRVDRVQPGSVFCSFKVPPRLTDANGNLATGAIASLVDAIGAAVVHEDGRPMDVSVNILAVERKKKRRNASNQEPWRSTKQKEKIVQRKIIKDLFERTAIMEIQYLLIINIVGNFTPGFFDLQDELEIISTCLGKRGGYAGTNVLIRNKTTGDVVAEGRHSLFSKPTSKM</sequence>
<dbReference type="InterPro" id="IPR029069">
    <property type="entry name" value="HotDog_dom_sf"/>
</dbReference>
<dbReference type="AlphaFoldDB" id="A0ABD3SXB5"/>
<accession>A0ABD3SXB5</accession>
<reference evidence="1 2" key="1">
    <citation type="submission" date="2024-12" db="EMBL/GenBank/DDBJ databases">
        <title>The unique morphological basis and parallel evolutionary history of personate flowers in Penstemon.</title>
        <authorList>
            <person name="Depatie T.H."/>
            <person name="Wessinger C.A."/>
        </authorList>
    </citation>
    <scope>NUCLEOTIDE SEQUENCE [LARGE SCALE GENOMIC DNA]</scope>
    <source>
        <strain evidence="1">WTNN_2</strain>
        <tissue evidence="1">Leaf</tissue>
    </source>
</reference>
<dbReference type="PANTHER" id="PTHR21660">
    <property type="entry name" value="THIOESTERASE SUPERFAMILY MEMBER-RELATED"/>
    <property type="match status" value="1"/>
</dbReference>
<organism evidence="1 2">
    <name type="scientific">Penstemon smallii</name>
    <dbReference type="NCBI Taxonomy" id="265156"/>
    <lineage>
        <taxon>Eukaryota</taxon>
        <taxon>Viridiplantae</taxon>
        <taxon>Streptophyta</taxon>
        <taxon>Embryophyta</taxon>
        <taxon>Tracheophyta</taxon>
        <taxon>Spermatophyta</taxon>
        <taxon>Magnoliopsida</taxon>
        <taxon>eudicotyledons</taxon>
        <taxon>Gunneridae</taxon>
        <taxon>Pentapetalae</taxon>
        <taxon>asterids</taxon>
        <taxon>lamiids</taxon>
        <taxon>Lamiales</taxon>
        <taxon>Plantaginaceae</taxon>
        <taxon>Cheloneae</taxon>
        <taxon>Penstemon</taxon>
    </lineage>
</organism>
<dbReference type="Proteomes" id="UP001634393">
    <property type="component" value="Unassembled WGS sequence"/>
</dbReference>
<dbReference type="InterPro" id="IPR039298">
    <property type="entry name" value="ACOT13"/>
</dbReference>
<comment type="caution">
    <text evidence="1">The sequence shown here is derived from an EMBL/GenBank/DDBJ whole genome shotgun (WGS) entry which is preliminary data.</text>
</comment>
<proteinExistence type="predicted"/>
<dbReference type="SUPFAM" id="SSF54637">
    <property type="entry name" value="Thioesterase/thiol ester dehydrase-isomerase"/>
    <property type="match status" value="1"/>
</dbReference>
<dbReference type="PANTHER" id="PTHR21660:SF8">
    <property type="entry name" value="OS02G0521700 PROTEIN"/>
    <property type="match status" value="1"/>
</dbReference>
<evidence type="ECO:0000313" key="2">
    <source>
        <dbReference type="Proteomes" id="UP001634393"/>
    </source>
</evidence>
<name>A0ABD3SXB5_9LAMI</name>
<dbReference type="EMBL" id="JBJXBP010000005">
    <property type="protein sequence ID" value="KAL3829103.1"/>
    <property type="molecule type" value="Genomic_DNA"/>
</dbReference>
<dbReference type="Gene3D" id="3.10.129.10">
    <property type="entry name" value="Hotdog Thioesterase"/>
    <property type="match status" value="1"/>
</dbReference>
<gene>
    <name evidence="1" type="ORF">ACJIZ3_017905</name>
</gene>
<protein>
    <submittedName>
        <fullName evidence="1">Uncharacterized protein</fullName>
    </submittedName>
</protein>